<feature type="transmembrane region" description="Helical" evidence="2">
    <location>
        <begin position="104"/>
        <end position="127"/>
    </location>
</feature>
<comment type="caution">
    <text evidence="3">The sequence shown here is derived from an EMBL/GenBank/DDBJ whole genome shotgun (WGS) entry which is preliminary data.</text>
</comment>
<dbReference type="EMBL" id="BNAT01000019">
    <property type="protein sequence ID" value="GHE34454.1"/>
    <property type="molecule type" value="Genomic_DNA"/>
</dbReference>
<reference evidence="3" key="1">
    <citation type="journal article" date="2014" name="Int. J. Syst. Evol. Microbiol.">
        <title>Complete genome sequence of Corynebacterium casei LMG S-19264T (=DSM 44701T), isolated from a smear-ripened cheese.</title>
        <authorList>
            <consortium name="US DOE Joint Genome Institute (JGI-PGF)"/>
            <person name="Walter F."/>
            <person name="Albersmeier A."/>
            <person name="Kalinowski J."/>
            <person name="Ruckert C."/>
        </authorList>
    </citation>
    <scope>NUCLEOTIDE SEQUENCE</scope>
    <source>
        <strain evidence="3">CGMCC 4.7403</strain>
    </source>
</reference>
<dbReference type="RefSeq" id="WP_229914039.1">
    <property type="nucleotide sequence ID" value="NZ_BNAT01000019.1"/>
</dbReference>
<evidence type="ECO:0000256" key="2">
    <source>
        <dbReference type="SAM" id="Phobius"/>
    </source>
</evidence>
<feature type="compositionally biased region" description="Polar residues" evidence="1">
    <location>
        <begin position="282"/>
        <end position="299"/>
    </location>
</feature>
<protein>
    <submittedName>
        <fullName evidence="3">Uncharacterized protein</fullName>
    </submittedName>
</protein>
<keyword evidence="2" id="KW-0472">Membrane</keyword>
<feature type="compositionally biased region" description="Basic and acidic residues" evidence="1">
    <location>
        <begin position="255"/>
        <end position="264"/>
    </location>
</feature>
<keyword evidence="2" id="KW-1133">Transmembrane helix</keyword>
<keyword evidence="2" id="KW-0812">Transmembrane</keyword>
<name>A0A918Z2M4_9ACTN</name>
<proteinExistence type="predicted"/>
<evidence type="ECO:0000256" key="1">
    <source>
        <dbReference type="SAM" id="MobiDB-lite"/>
    </source>
</evidence>
<accession>A0A918Z2M4</accession>
<evidence type="ECO:0000313" key="3">
    <source>
        <dbReference type="EMBL" id="GHE34454.1"/>
    </source>
</evidence>
<dbReference type="Proteomes" id="UP000603227">
    <property type="component" value="Unassembled WGS sequence"/>
</dbReference>
<gene>
    <name evidence="3" type="ORF">GCM10017771_52080</name>
</gene>
<organism evidence="3 4">
    <name type="scientific">Streptomyces capitiformicae</name>
    <dbReference type="NCBI Taxonomy" id="2014920"/>
    <lineage>
        <taxon>Bacteria</taxon>
        <taxon>Bacillati</taxon>
        <taxon>Actinomycetota</taxon>
        <taxon>Actinomycetes</taxon>
        <taxon>Kitasatosporales</taxon>
        <taxon>Streptomycetaceae</taxon>
        <taxon>Streptomyces</taxon>
    </lineage>
</organism>
<sequence>MTTQTPPTSGIAQRLRPFQQQQQRWERKRSRAVHGGHVCCGSGCADGCEPVLIRERAGWGWIDWSVPADGSLPEQPHRIAVFTPIATRSQRLGLRWLARRPAHLIRLGPMTVRPVTAVVTALTLIAATFAIQYGVPFSIVLPAAALAPLLVEHLPERFDARAGENVRIVEAEAACRYLQRLAALHTGLVEAAGGSDRYEVRRAVAVGHHQLFDTADLLQRRDTRSASSELIVRERLMLQLAVQTRRIVTPMKGDASSDRQDRSGRQQPLGPYPPQPRRQPQTSADHATPVTTKEQTHMPQNGPERHTREVYLLFAHEAYYPAAAQEINTSLVAAASLLHRHVRQPDGARIYDRLTRGRRPGEIVPLSTLTHELDGGARWPEVGDWAAVTADLLQLIQHRECDGLSLGLPDIARALVCSGPHSEVRVYDPAAGHYQAYGPADRIEVLAHVGRQLAWAEAGCALWPGDSLQLPAHPGEAE</sequence>
<evidence type="ECO:0000313" key="4">
    <source>
        <dbReference type="Proteomes" id="UP000603227"/>
    </source>
</evidence>
<dbReference type="AlphaFoldDB" id="A0A918Z2M4"/>
<reference evidence="3" key="2">
    <citation type="submission" date="2020-09" db="EMBL/GenBank/DDBJ databases">
        <authorList>
            <person name="Sun Q."/>
            <person name="Zhou Y."/>
        </authorList>
    </citation>
    <scope>NUCLEOTIDE SEQUENCE</scope>
    <source>
        <strain evidence="3">CGMCC 4.7403</strain>
    </source>
</reference>
<feature type="region of interest" description="Disordered" evidence="1">
    <location>
        <begin position="249"/>
        <end position="304"/>
    </location>
</feature>
<keyword evidence="4" id="KW-1185">Reference proteome</keyword>